<dbReference type="Proteomes" id="UP000305282">
    <property type="component" value="Unassembled WGS sequence"/>
</dbReference>
<name>A0A4S5EU80_9ACTN</name>
<gene>
    <name evidence="2" type="ORF">E7Y31_03720</name>
</gene>
<dbReference type="AlphaFoldDB" id="A0A4S5EU80"/>
<feature type="compositionally biased region" description="Gly residues" evidence="1">
    <location>
        <begin position="9"/>
        <end position="26"/>
    </location>
</feature>
<evidence type="ECO:0000313" key="3">
    <source>
        <dbReference type="Proteomes" id="UP000305282"/>
    </source>
</evidence>
<proteinExistence type="predicted"/>
<evidence type="ECO:0008006" key="4">
    <source>
        <dbReference type="Google" id="ProtNLM"/>
    </source>
</evidence>
<evidence type="ECO:0000256" key="1">
    <source>
        <dbReference type="SAM" id="MobiDB-lite"/>
    </source>
</evidence>
<evidence type="ECO:0000313" key="2">
    <source>
        <dbReference type="EMBL" id="THJ75732.1"/>
    </source>
</evidence>
<comment type="caution">
    <text evidence="2">The sequence shown here is derived from an EMBL/GenBank/DDBJ whole genome shotgun (WGS) entry which is preliminary data.</text>
</comment>
<feature type="region of interest" description="Disordered" evidence="1">
    <location>
        <begin position="1"/>
        <end position="66"/>
    </location>
</feature>
<accession>A0A4S5EU80</accession>
<keyword evidence="3" id="KW-1185">Reference proteome</keyword>
<reference evidence="2 3" key="1">
    <citation type="submission" date="2019-04" db="EMBL/GenBank/DDBJ databases">
        <title>Draft genome sequences for three unisolated Alnus-infective Frankia Sp+ strains, AgTrS, AiOr and AvVan, the first sequenced Frankia strains able to sporulate in-planta.</title>
        <authorList>
            <person name="Bethencourt L."/>
            <person name="Vautrin F."/>
            <person name="Taib N."/>
            <person name="Dubost A."/>
            <person name="Castro-Garcia L."/>
            <person name="Imbaud O."/>
            <person name="Abrouk D."/>
            <person name="Fournier P."/>
            <person name="Briolay J."/>
            <person name="Nguyen A."/>
            <person name="Normand P."/>
            <person name="Fernandez M.P."/>
            <person name="Brochier-Armanet C."/>
            <person name="Herrera-Belaroussi A."/>
        </authorList>
    </citation>
    <scope>NUCLEOTIDE SEQUENCE [LARGE SCALE GENOMIC DNA]</scope>
    <source>
        <strain evidence="2 3">AvVan</strain>
    </source>
</reference>
<sequence length="82" mass="8022">MAWNKRGNTRGGASSGSGGTKRGGSGSNPVDAGTTAADCPACQGKGETVAPNAERDEDGAYPGAQMTRCTSCNGTGKIGGNK</sequence>
<protein>
    <recommendedName>
        <fullName evidence="4">Chaperone protein DnaJ</fullName>
    </recommendedName>
</protein>
<dbReference type="EMBL" id="SSXH01000048">
    <property type="protein sequence ID" value="THJ75732.1"/>
    <property type="molecule type" value="Genomic_DNA"/>
</dbReference>
<organism evidence="2 3">
    <name type="scientific">Candidatus Frankia alpina</name>
    <dbReference type="NCBI Taxonomy" id="2699483"/>
    <lineage>
        <taxon>Bacteria</taxon>
        <taxon>Bacillati</taxon>
        <taxon>Actinomycetota</taxon>
        <taxon>Actinomycetes</taxon>
        <taxon>Frankiales</taxon>
        <taxon>Frankiaceae</taxon>
        <taxon>Frankia</taxon>
    </lineage>
</organism>